<dbReference type="Pfam" id="PF00078">
    <property type="entry name" value="RVT_1"/>
    <property type="match status" value="1"/>
</dbReference>
<keyword evidence="3" id="KW-1185">Reference proteome</keyword>
<dbReference type="InterPro" id="IPR000477">
    <property type="entry name" value="RT_dom"/>
</dbReference>
<dbReference type="Gene3D" id="3.10.10.10">
    <property type="entry name" value="HIV Type 1 Reverse Transcriptase, subunit A, domain 1"/>
    <property type="match status" value="1"/>
</dbReference>
<dbReference type="InParanoid" id="A0A7M7HP12"/>
<dbReference type="PANTHER" id="PTHR37984:SF11">
    <property type="entry name" value="INTEGRASE CATALYTIC DOMAIN-CONTAINING PROTEIN"/>
    <property type="match status" value="1"/>
</dbReference>
<reference evidence="2" key="2">
    <citation type="submission" date="2021-01" db="UniProtKB">
        <authorList>
            <consortium name="EnsemblMetazoa"/>
        </authorList>
    </citation>
    <scope>IDENTIFICATION</scope>
</reference>
<name>A0A7M7HP12_STRPU</name>
<protein>
    <recommendedName>
        <fullName evidence="1">Reverse transcriptase domain-containing protein</fullName>
    </recommendedName>
</protein>
<dbReference type="OrthoDB" id="10068977at2759"/>
<proteinExistence type="predicted"/>
<evidence type="ECO:0000259" key="1">
    <source>
        <dbReference type="Pfam" id="PF00078"/>
    </source>
</evidence>
<dbReference type="CDD" id="cd00303">
    <property type="entry name" value="retropepsin_like"/>
    <property type="match status" value="1"/>
</dbReference>
<dbReference type="InterPro" id="IPR021109">
    <property type="entry name" value="Peptidase_aspartic_dom_sf"/>
</dbReference>
<dbReference type="PANTHER" id="PTHR37984">
    <property type="entry name" value="PROTEIN CBG26694"/>
    <property type="match status" value="1"/>
</dbReference>
<dbReference type="GeneID" id="105446716"/>
<dbReference type="InterPro" id="IPR050951">
    <property type="entry name" value="Retrovirus_Pol_polyprotein"/>
</dbReference>
<feature type="domain" description="Reverse transcriptase" evidence="1">
    <location>
        <begin position="274"/>
        <end position="420"/>
    </location>
</feature>
<dbReference type="Gene3D" id="3.30.70.270">
    <property type="match status" value="1"/>
</dbReference>
<evidence type="ECO:0000313" key="2">
    <source>
        <dbReference type="EnsemblMetazoa" id="XP_011682182"/>
    </source>
</evidence>
<reference evidence="3" key="1">
    <citation type="submission" date="2015-02" db="EMBL/GenBank/DDBJ databases">
        <title>Genome sequencing for Strongylocentrotus purpuratus.</title>
        <authorList>
            <person name="Murali S."/>
            <person name="Liu Y."/>
            <person name="Vee V."/>
            <person name="English A."/>
            <person name="Wang M."/>
            <person name="Skinner E."/>
            <person name="Han Y."/>
            <person name="Muzny D.M."/>
            <person name="Worley K.C."/>
            <person name="Gibbs R.A."/>
        </authorList>
    </citation>
    <scope>NUCLEOTIDE SEQUENCE</scope>
</reference>
<dbReference type="InterPro" id="IPR043502">
    <property type="entry name" value="DNA/RNA_pol_sf"/>
</dbReference>
<dbReference type="KEGG" id="spu:105446716"/>
<dbReference type="AlphaFoldDB" id="A0A7M7HP12"/>
<evidence type="ECO:0000313" key="3">
    <source>
        <dbReference type="Proteomes" id="UP000007110"/>
    </source>
</evidence>
<dbReference type="InterPro" id="IPR043128">
    <property type="entry name" value="Rev_trsase/Diguanyl_cyclase"/>
</dbReference>
<dbReference type="SUPFAM" id="SSF56672">
    <property type="entry name" value="DNA/RNA polymerases"/>
    <property type="match status" value="1"/>
</dbReference>
<dbReference type="OMA" id="KSAMCHE"/>
<dbReference type="EnsemblMetazoa" id="XM_011683880">
    <property type="protein sequence ID" value="XP_011682182"/>
    <property type="gene ID" value="LOC105446716"/>
</dbReference>
<sequence length="420" mass="46178">MANMPILPTFDSFGESSSLGPRWESWVKRFEGAMIGFNITTARRKRALLVHYGVCHSGNSIKALDVNTPADVDSNADSDYLFTFKDKNKPSTNIMIEGTSSSIVVDSGCSRNVIDETTYQKLQVKLRSTPILLVPYGTKTPLNVLGKFTGLFETSKKATTAEAFVVKGTYRCLLGLATGQELGLITIHESTNAVNADVDYVTAYPNLWSGIGKLKGMEVELDIDNSVPPVAQRFRSTPFHLLKQIEKQPAELQEADIIEDATGLTPCVSPIVPVPKPNDPENIRICIDMRAANAAIIRERHPTPTMDEILAELNGSCAFSKLDLKSGYHQLELASESRYITTFATHVGLKCYKRLNFGICSASEVFQNAIRQTIEGIPGVVNVSDDILVHAPDESSHNGRLNALFKRLQERGLSLNKQKC</sequence>
<accession>A0A7M7HP12</accession>
<dbReference type="RefSeq" id="XP_011682182.1">
    <property type="nucleotide sequence ID" value="XM_011683880.1"/>
</dbReference>
<dbReference type="CDD" id="cd01647">
    <property type="entry name" value="RT_LTR"/>
    <property type="match status" value="1"/>
</dbReference>
<organism evidence="2 3">
    <name type="scientific">Strongylocentrotus purpuratus</name>
    <name type="common">Purple sea urchin</name>
    <dbReference type="NCBI Taxonomy" id="7668"/>
    <lineage>
        <taxon>Eukaryota</taxon>
        <taxon>Metazoa</taxon>
        <taxon>Echinodermata</taxon>
        <taxon>Eleutherozoa</taxon>
        <taxon>Echinozoa</taxon>
        <taxon>Echinoidea</taxon>
        <taxon>Euechinoidea</taxon>
        <taxon>Echinacea</taxon>
        <taxon>Camarodonta</taxon>
        <taxon>Echinidea</taxon>
        <taxon>Strongylocentrotidae</taxon>
        <taxon>Strongylocentrotus</taxon>
    </lineage>
</organism>
<dbReference type="Proteomes" id="UP000007110">
    <property type="component" value="Unassembled WGS sequence"/>
</dbReference>
<dbReference type="SUPFAM" id="SSF50630">
    <property type="entry name" value="Acid proteases"/>
    <property type="match status" value="1"/>
</dbReference>
<dbReference type="Gene3D" id="2.40.70.10">
    <property type="entry name" value="Acid Proteases"/>
    <property type="match status" value="1"/>
</dbReference>